<dbReference type="PANTHER" id="PTHR13254">
    <property type="entry name" value="GOLGI AUTOANTIGEN, GOLGIN SUBFAMILY A, 7"/>
    <property type="match status" value="1"/>
</dbReference>
<evidence type="ECO:0000256" key="3">
    <source>
        <dbReference type="ARBA" id="ARBA00011396"/>
    </source>
</evidence>
<dbReference type="Pfam" id="PF10256">
    <property type="entry name" value="Erf4"/>
    <property type="match status" value="1"/>
</dbReference>
<evidence type="ECO:0000259" key="8">
    <source>
        <dbReference type="Pfam" id="PF10256"/>
    </source>
</evidence>
<dbReference type="InterPro" id="IPR051371">
    <property type="entry name" value="Ras_palmitoyltransferase"/>
</dbReference>
<comment type="similarity">
    <text evidence="2">Belongs to the ERF4 family.</text>
</comment>
<proteinExistence type="inferred from homology"/>
<dbReference type="PANTHER" id="PTHR13254:SF0">
    <property type="entry name" value="GOLGIN SUBFAMILY A MEMBER 7_ERF4 DOMAIN-CONTAINING PROTEIN"/>
    <property type="match status" value="1"/>
</dbReference>
<accession>A0ABR4P7Y4</accession>
<evidence type="ECO:0000256" key="2">
    <source>
        <dbReference type="ARBA" id="ARBA00007732"/>
    </source>
</evidence>
<dbReference type="EMBL" id="JBFCZG010000008">
    <property type="protein sequence ID" value="KAL3419432.1"/>
    <property type="molecule type" value="Genomic_DNA"/>
</dbReference>
<feature type="domain" description="Golgin subfamily A member 7/ERF4" evidence="8">
    <location>
        <begin position="87"/>
        <end position="216"/>
    </location>
</feature>
<sequence>MSTDLERGPGPQPPYISGRLPNANASNASLHSHQSGIGPALSSNNTSILGEDGPIQEGEDWGPQHPCFPHMNPHVPLTSPLYQTTRIIRIRRDWMVEGDLAPTFSNLYPEILDPAGVSEQEFRQLVEKVNGELIPAFSPYNVRNIVDGFMGLITGWLWDDMGFTGVKSRLRNVERFIEEWNLEMQRKISKSSGNVSEPSLAPRIVPLRRTGYMNLDIQVPDPEISYPLGTDEGRTDTGLSGGTGTL</sequence>
<evidence type="ECO:0000256" key="4">
    <source>
        <dbReference type="ARBA" id="ARBA00018463"/>
    </source>
</evidence>
<comment type="subcellular location">
    <subcellularLocation>
        <location evidence="1">Endoplasmic reticulum membrane</location>
        <topology evidence="1">Peripheral membrane protein</topology>
    </subcellularLocation>
</comment>
<keyword evidence="10" id="KW-1185">Reference proteome</keyword>
<evidence type="ECO:0000256" key="1">
    <source>
        <dbReference type="ARBA" id="ARBA00004406"/>
    </source>
</evidence>
<dbReference type="Proteomes" id="UP001629113">
    <property type="component" value="Unassembled WGS sequence"/>
</dbReference>
<feature type="compositionally biased region" description="Polar residues" evidence="7">
    <location>
        <begin position="23"/>
        <end position="48"/>
    </location>
</feature>
<feature type="region of interest" description="Disordered" evidence="7">
    <location>
        <begin position="1"/>
        <end position="61"/>
    </location>
</feature>
<keyword evidence="5" id="KW-0256">Endoplasmic reticulum</keyword>
<dbReference type="InterPro" id="IPR019383">
    <property type="entry name" value="Golgin_A_7/ERF4"/>
</dbReference>
<evidence type="ECO:0000256" key="6">
    <source>
        <dbReference type="ARBA" id="ARBA00023136"/>
    </source>
</evidence>
<reference evidence="9 10" key="1">
    <citation type="submission" date="2024-06" db="EMBL/GenBank/DDBJ databases">
        <title>Complete genome of Phlyctema vagabunda strain 19-DSS-EL-015.</title>
        <authorList>
            <person name="Fiorenzani C."/>
        </authorList>
    </citation>
    <scope>NUCLEOTIDE SEQUENCE [LARGE SCALE GENOMIC DNA]</scope>
    <source>
        <strain evidence="9 10">19-DSS-EL-015</strain>
    </source>
</reference>
<protein>
    <recommendedName>
        <fullName evidence="4">Ras modification protein ERF4</fullName>
    </recommendedName>
</protein>
<organism evidence="9 10">
    <name type="scientific">Phlyctema vagabunda</name>
    <dbReference type="NCBI Taxonomy" id="108571"/>
    <lineage>
        <taxon>Eukaryota</taxon>
        <taxon>Fungi</taxon>
        <taxon>Dikarya</taxon>
        <taxon>Ascomycota</taxon>
        <taxon>Pezizomycotina</taxon>
        <taxon>Leotiomycetes</taxon>
        <taxon>Helotiales</taxon>
        <taxon>Dermateaceae</taxon>
        <taxon>Phlyctema</taxon>
    </lineage>
</organism>
<comment type="subunit">
    <text evidence="3">Interacts with ERF2.</text>
</comment>
<evidence type="ECO:0000313" key="9">
    <source>
        <dbReference type="EMBL" id="KAL3419432.1"/>
    </source>
</evidence>
<gene>
    <name evidence="9" type="ORF">PVAG01_09654</name>
</gene>
<name>A0ABR4P7Y4_9HELO</name>
<evidence type="ECO:0000256" key="7">
    <source>
        <dbReference type="SAM" id="MobiDB-lite"/>
    </source>
</evidence>
<feature type="region of interest" description="Disordered" evidence="7">
    <location>
        <begin position="224"/>
        <end position="246"/>
    </location>
</feature>
<keyword evidence="6" id="KW-0472">Membrane</keyword>
<comment type="caution">
    <text evidence="9">The sequence shown here is derived from an EMBL/GenBank/DDBJ whole genome shotgun (WGS) entry which is preliminary data.</text>
</comment>
<evidence type="ECO:0000313" key="10">
    <source>
        <dbReference type="Proteomes" id="UP001629113"/>
    </source>
</evidence>
<evidence type="ECO:0000256" key="5">
    <source>
        <dbReference type="ARBA" id="ARBA00022824"/>
    </source>
</evidence>